<dbReference type="Gene3D" id="2.40.128.260">
    <property type="entry name" value="Type IV secretion system, VirB10/TraB/TrbI"/>
    <property type="match status" value="1"/>
</dbReference>
<keyword evidence="10" id="KW-1185">Reference proteome</keyword>
<comment type="similarity">
    <text evidence="2">Belongs to the TrbI/VirB10 family.</text>
</comment>
<evidence type="ECO:0000313" key="9">
    <source>
        <dbReference type="EMBL" id="KGM46637.1"/>
    </source>
</evidence>
<dbReference type="GO" id="GO:0016020">
    <property type="term" value="C:membrane"/>
    <property type="evidence" value="ECO:0007669"/>
    <property type="project" value="UniProtKB-SubCell"/>
</dbReference>
<evidence type="ECO:0000256" key="4">
    <source>
        <dbReference type="ARBA" id="ARBA00022989"/>
    </source>
</evidence>
<dbReference type="CDD" id="cd16429">
    <property type="entry name" value="VirB10"/>
    <property type="match status" value="1"/>
</dbReference>
<reference evidence="9 10" key="1">
    <citation type="journal article" date="2015" name="Antonie Van Leeuwenhoek">
        <title>Pseudooceanicola atlanticus gen. nov. sp. nov., isolated from surface seawater of the Atlantic Ocean and reclassification of Oceanicola batsensis, Oceanicola marinus, Oceanicola nitratireducens, Oceanicola nanhaiensis, Oceanicola antarcticus and Oceanicola flagellatus, as Pseudooceanicola batsensis comb. nov., Pseudooceanicola marinus comb. nov., Pseudooceanicola nitratireducens comb. nov., Pseudooceanicola nanhaiensis comb. nov., Pseudooceanicola antarcticus comb. nov., and Pseudooceanicola flagellatus comb. nov.</title>
        <authorList>
            <person name="Lai Q."/>
            <person name="Li G."/>
            <person name="Liu X."/>
            <person name="Du Y."/>
            <person name="Sun F."/>
            <person name="Shao Z."/>
        </authorList>
    </citation>
    <scope>NUCLEOTIDE SEQUENCE [LARGE SCALE GENOMIC DNA]</scope>
    <source>
        <strain evidence="9 10">22II-s11g</strain>
    </source>
</reference>
<evidence type="ECO:0000256" key="8">
    <source>
        <dbReference type="SAM" id="Phobius"/>
    </source>
</evidence>
<dbReference type="OrthoDB" id="9807354at2"/>
<sequence length="464" mass="49737">MSETPNPDLEKRLAALEQGKRHSGASTKRRSPLLAVLMTGLTLAGGTVLYLFSQPEEEVAFPTATPDEFQLEGDGFGEIEPFVPPPAPEPEIVLVEPEPAEVNVELLAQIEALQAQIEELKAAPARAEEGDSAAAEAMEALTAQIAALQAASERAQEGFQEELAARDRELKQLRTDLDLALLEANAPGPAPLGPTDEELRAREEDRLRREEEARRLAELQRRAAEERAFQERRIASPVIALGGTGGADAGATDLAERTFGEVTDFVLNGALPSTVTQAEVIANPANTVIQGTMIQAVMETALDSALPGQTRAIISEDVFSYDGTRLLIPRGSRLIGRYRSGVEVAQKRVTIAWDRIILPNNQTVQISSFGGDELGRSGVTGFVDTRFDERFGSAALISIISAAPNVASAQVEDEATAKVLQDVGDDLADATDSVIGDYLSIGPVIHVDQGARVTVMVDRDLEIF</sequence>
<feature type="coiled-coil region" evidence="6">
    <location>
        <begin position="103"/>
        <end position="158"/>
    </location>
</feature>
<dbReference type="STRING" id="1461694.ATO9_22735"/>
<feature type="region of interest" description="Disordered" evidence="7">
    <location>
        <begin position="1"/>
        <end position="29"/>
    </location>
</feature>
<feature type="coiled-coil region" evidence="6">
    <location>
        <begin position="200"/>
        <end position="227"/>
    </location>
</feature>
<accession>A0A0A0EBL1</accession>
<keyword evidence="6" id="KW-0175">Coiled coil</keyword>
<evidence type="ECO:0000256" key="7">
    <source>
        <dbReference type="SAM" id="MobiDB-lite"/>
    </source>
</evidence>
<dbReference type="AlphaFoldDB" id="A0A0A0EBL1"/>
<keyword evidence="3 8" id="KW-0812">Transmembrane</keyword>
<dbReference type="InterPro" id="IPR042217">
    <property type="entry name" value="T4SS_VirB10/TrbI"/>
</dbReference>
<name>A0A0A0EBL1_9RHOB</name>
<evidence type="ECO:0000256" key="1">
    <source>
        <dbReference type="ARBA" id="ARBA00004167"/>
    </source>
</evidence>
<evidence type="ECO:0000256" key="2">
    <source>
        <dbReference type="ARBA" id="ARBA00010265"/>
    </source>
</evidence>
<feature type="compositionally biased region" description="Basic and acidic residues" evidence="7">
    <location>
        <begin position="8"/>
        <end position="20"/>
    </location>
</feature>
<dbReference type="eggNOG" id="COG2948">
    <property type="taxonomic scope" value="Bacteria"/>
</dbReference>
<evidence type="ECO:0000256" key="3">
    <source>
        <dbReference type="ARBA" id="ARBA00022692"/>
    </source>
</evidence>
<dbReference type="RefSeq" id="WP_043754766.1">
    <property type="nucleotide sequence ID" value="NZ_AQQX01000028.1"/>
</dbReference>
<keyword evidence="4 8" id="KW-1133">Transmembrane helix</keyword>
<evidence type="ECO:0000313" key="10">
    <source>
        <dbReference type="Proteomes" id="UP000030004"/>
    </source>
</evidence>
<dbReference type="Pfam" id="PF03743">
    <property type="entry name" value="TrbI"/>
    <property type="match status" value="1"/>
</dbReference>
<dbReference type="EMBL" id="AQQX01000028">
    <property type="protein sequence ID" value="KGM46637.1"/>
    <property type="molecule type" value="Genomic_DNA"/>
</dbReference>
<proteinExistence type="inferred from homology"/>
<comment type="subcellular location">
    <subcellularLocation>
        <location evidence="1">Membrane</location>
        <topology evidence="1">Single-pass membrane protein</topology>
    </subcellularLocation>
</comment>
<organism evidence="9 10">
    <name type="scientific">Pseudooceanicola atlanticus</name>
    <dbReference type="NCBI Taxonomy" id="1461694"/>
    <lineage>
        <taxon>Bacteria</taxon>
        <taxon>Pseudomonadati</taxon>
        <taxon>Pseudomonadota</taxon>
        <taxon>Alphaproteobacteria</taxon>
        <taxon>Rhodobacterales</taxon>
        <taxon>Paracoccaceae</taxon>
        <taxon>Pseudooceanicola</taxon>
    </lineage>
</organism>
<keyword evidence="5 8" id="KW-0472">Membrane</keyword>
<dbReference type="InterPro" id="IPR005498">
    <property type="entry name" value="T4SS_VirB10/TraB/TrbI"/>
</dbReference>
<comment type="caution">
    <text evidence="9">The sequence shown here is derived from an EMBL/GenBank/DDBJ whole genome shotgun (WGS) entry which is preliminary data.</text>
</comment>
<evidence type="ECO:0000256" key="6">
    <source>
        <dbReference type="SAM" id="Coils"/>
    </source>
</evidence>
<feature type="transmembrane region" description="Helical" evidence="8">
    <location>
        <begin position="33"/>
        <end position="52"/>
    </location>
</feature>
<evidence type="ECO:0000256" key="5">
    <source>
        <dbReference type="ARBA" id="ARBA00023136"/>
    </source>
</evidence>
<gene>
    <name evidence="9" type="ORF">ATO9_22735</name>
</gene>
<protein>
    <submittedName>
        <fullName evidence="9">Conjugal transfer protein</fullName>
    </submittedName>
</protein>
<dbReference type="Proteomes" id="UP000030004">
    <property type="component" value="Unassembled WGS sequence"/>
</dbReference>